<keyword evidence="7" id="KW-0233">DNA recombination</keyword>
<dbReference type="GO" id="GO:0015074">
    <property type="term" value="P:DNA integration"/>
    <property type="evidence" value="ECO:0007669"/>
    <property type="project" value="UniProtKB-KW"/>
</dbReference>
<dbReference type="HAMAP" id="MF_01808">
    <property type="entry name" value="Recomb_XerC_XerD"/>
    <property type="match status" value="1"/>
</dbReference>
<evidence type="ECO:0000256" key="3">
    <source>
        <dbReference type="ARBA" id="ARBA00022618"/>
    </source>
</evidence>
<dbReference type="GO" id="GO:0003677">
    <property type="term" value="F:DNA binding"/>
    <property type="evidence" value="ECO:0007669"/>
    <property type="project" value="UniProtKB-KW"/>
</dbReference>
<evidence type="ECO:0000256" key="2">
    <source>
        <dbReference type="ARBA" id="ARBA00022490"/>
    </source>
</evidence>
<dbReference type="InterPro" id="IPR044068">
    <property type="entry name" value="CB"/>
</dbReference>
<dbReference type="Gene3D" id="1.10.443.10">
    <property type="entry name" value="Intergrase catalytic core"/>
    <property type="match status" value="1"/>
</dbReference>
<comment type="subcellular location">
    <subcellularLocation>
        <location evidence="1">Cytoplasm</location>
    </subcellularLocation>
</comment>
<dbReference type="GO" id="GO:0051301">
    <property type="term" value="P:cell division"/>
    <property type="evidence" value="ECO:0007669"/>
    <property type="project" value="UniProtKB-KW"/>
</dbReference>
<keyword evidence="6" id="KW-0238">DNA-binding</keyword>
<evidence type="ECO:0000259" key="10">
    <source>
        <dbReference type="PROSITE" id="PS51900"/>
    </source>
</evidence>
<dbReference type="PROSITE" id="PS51898">
    <property type="entry name" value="TYR_RECOMBINASE"/>
    <property type="match status" value="1"/>
</dbReference>
<dbReference type="Gene3D" id="1.10.150.130">
    <property type="match status" value="1"/>
</dbReference>
<keyword evidence="2" id="KW-0963">Cytoplasm</keyword>
<accession>A0A1J5T0F4</accession>
<evidence type="ECO:0000256" key="8">
    <source>
        <dbReference type="ARBA" id="ARBA00023306"/>
    </source>
</evidence>
<dbReference type="InterPro" id="IPR023009">
    <property type="entry name" value="Tyrosine_recombinase_XerC/XerD"/>
</dbReference>
<proteinExistence type="inferred from homology"/>
<gene>
    <name evidence="11" type="primary">xerC_3</name>
    <name evidence="11" type="ORF">GALL_47890</name>
</gene>
<name>A0A1J5T0F4_9ZZZZ</name>
<dbReference type="GO" id="GO:0006310">
    <property type="term" value="P:DNA recombination"/>
    <property type="evidence" value="ECO:0007669"/>
    <property type="project" value="UniProtKB-KW"/>
</dbReference>
<dbReference type="Pfam" id="PF02899">
    <property type="entry name" value="Phage_int_SAM_1"/>
    <property type="match status" value="1"/>
</dbReference>
<evidence type="ECO:0000259" key="9">
    <source>
        <dbReference type="PROSITE" id="PS51898"/>
    </source>
</evidence>
<dbReference type="PROSITE" id="PS51900">
    <property type="entry name" value="CB"/>
    <property type="match status" value="1"/>
</dbReference>
<keyword evidence="4" id="KW-0159">Chromosome partition</keyword>
<dbReference type="InterPro" id="IPR013762">
    <property type="entry name" value="Integrase-like_cat_sf"/>
</dbReference>
<evidence type="ECO:0000256" key="1">
    <source>
        <dbReference type="ARBA" id="ARBA00004496"/>
    </source>
</evidence>
<keyword evidence="8" id="KW-0131">Cell cycle</keyword>
<dbReference type="EMBL" id="MLJW01000012">
    <property type="protein sequence ID" value="OIR14322.1"/>
    <property type="molecule type" value="Genomic_DNA"/>
</dbReference>
<sequence>MLVHEAYPQVKAFLDYLKFEKRYSQHTIISYQNDLEQFFSFLISQFDAPSIEKITSSLVRSWLAELKSDAITAKSINRKISSLKSFFKHQLKNNLITQTPMAIIVSPKISKRLPSFVEEKNIETLFNHVTFSDDWKGRTERLVLQLFYSTGMRLSELINLKESQIDDSNQQIKVVGKGNKERIIPVAKELINDLQSYIADKQTAFKDQIPNVLVNEKGKQLQPRMVYGFVKQYLSLVTTIQKKSPHILRHSFATHLMNNGADLNAVKELLGHSSLAATQVYTHNTIEKLKEVFKKAHPKA</sequence>
<dbReference type="AlphaFoldDB" id="A0A1J5T0F4"/>
<dbReference type="GO" id="GO:0007059">
    <property type="term" value="P:chromosome segregation"/>
    <property type="evidence" value="ECO:0007669"/>
    <property type="project" value="UniProtKB-KW"/>
</dbReference>
<dbReference type="SUPFAM" id="SSF56349">
    <property type="entry name" value="DNA breaking-rejoining enzymes"/>
    <property type="match status" value="1"/>
</dbReference>
<evidence type="ECO:0000256" key="7">
    <source>
        <dbReference type="ARBA" id="ARBA00023172"/>
    </source>
</evidence>
<evidence type="ECO:0000256" key="4">
    <source>
        <dbReference type="ARBA" id="ARBA00022829"/>
    </source>
</evidence>
<dbReference type="InterPro" id="IPR004107">
    <property type="entry name" value="Integrase_SAM-like_N"/>
</dbReference>
<dbReference type="InterPro" id="IPR002104">
    <property type="entry name" value="Integrase_catalytic"/>
</dbReference>
<dbReference type="PANTHER" id="PTHR30349:SF77">
    <property type="entry name" value="TYROSINE RECOMBINASE XERC"/>
    <property type="match status" value="1"/>
</dbReference>
<evidence type="ECO:0000313" key="11">
    <source>
        <dbReference type="EMBL" id="OIR14322.1"/>
    </source>
</evidence>
<protein>
    <submittedName>
        <fullName evidence="11">Tyrosine recombinase XerC</fullName>
    </submittedName>
</protein>
<dbReference type="InterPro" id="IPR011010">
    <property type="entry name" value="DNA_brk_join_enz"/>
</dbReference>
<keyword evidence="3" id="KW-0132">Cell division</keyword>
<feature type="domain" description="Core-binding (CB)" evidence="10">
    <location>
        <begin position="4"/>
        <end position="91"/>
    </location>
</feature>
<organism evidence="11">
    <name type="scientific">mine drainage metagenome</name>
    <dbReference type="NCBI Taxonomy" id="410659"/>
    <lineage>
        <taxon>unclassified sequences</taxon>
        <taxon>metagenomes</taxon>
        <taxon>ecological metagenomes</taxon>
    </lineage>
</organism>
<keyword evidence="5" id="KW-0229">DNA integration</keyword>
<feature type="domain" description="Tyr recombinase" evidence="9">
    <location>
        <begin position="112"/>
        <end position="294"/>
    </location>
</feature>
<evidence type="ECO:0000256" key="6">
    <source>
        <dbReference type="ARBA" id="ARBA00023125"/>
    </source>
</evidence>
<dbReference type="Pfam" id="PF00589">
    <property type="entry name" value="Phage_integrase"/>
    <property type="match status" value="1"/>
</dbReference>
<dbReference type="PANTHER" id="PTHR30349">
    <property type="entry name" value="PHAGE INTEGRASE-RELATED"/>
    <property type="match status" value="1"/>
</dbReference>
<dbReference type="InterPro" id="IPR010998">
    <property type="entry name" value="Integrase_recombinase_N"/>
</dbReference>
<dbReference type="InterPro" id="IPR050090">
    <property type="entry name" value="Tyrosine_recombinase_XerCD"/>
</dbReference>
<evidence type="ECO:0000256" key="5">
    <source>
        <dbReference type="ARBA" id="ARBA00022908"/>
    </source>
</evidence>
<reference evidence="11" key="1">
    <citation type="submission" date="2016-10" db="EMBL/GenBank/DDBJ databases">
        <title>Sequence of Gallionella enrichment culture.</title>
        <authorList>
            <person name="Poehlein A."/>
            <person name="Muehling M."/>
            <person name="Daniel R."/>
        </authorList>
    </citation>
    <scope>NUCLEOTIDE SEQUENCE</scope>
</reference>
<comment type="caution">
    <text evidence="11">The sequence shown here is derived from an EMBL/GenBank/DDBJ whole genome shotgun (WGS) entry which is preliminary data.</text>
</comment>
<dbReference type="GO" id="GO:0005737">
    <property type="term" value="C:cytoplasm"/>
    <property type="evidence" value="ECO:0007669"/>
    <property type="project" value="UniProtKB-SubCell"/>
</dbReference>